<keyword evidence="2" id="KW-0472">Membrane</keyword>
<evidence type="ECO:0000259" key="3">
    <source>
        <dbReference type="Pfam" id="PF00656"/>
    </source>
</evidence>
<dbReference type="EMBL" id="BOMH01000036">
    <property type="protein sequence ID" value="GID66844.1"/>
    <property type="molecule type" value="Genomic_DNA"/>
</dbReference>
<dbReference type="GO" id="GO:0006508">
    <property type="term" value="P:proteolysis"/>
    <property type="evidence" value="ECO:0007669"/>
    <property type="project" value="InterPro"/>
</dbReference>
<gene>
    <name evidence="4" type="ORF">Acy02nite_47250</name>
</gene>
<protein>
    <recommendedName>
        <fullName evidence="3">Peptidase C14 caspase domain-containing protein</fullName>
    </recommendedName>
</protein>
<dbReference type="InterPro" id="IPR011600">
    <property type="entry name" value="Pept_C14_caspase"/>
</dbReference>
<dbReference type="SUPFAM" id="SSF52129">
    <property type="entry name" value="Caspase-like"/>
    <property type="match status" value="1"/>
</dbReference>
<accession>A0A919M8U8</accession>
<evidence type="ECO:0000313" key="5">
    <source>
        <dbReference type="Proteomes" id="UP000619479"/>
    </source>
</evidence>
<evidence type="ECO:0000256" key="1">
    <source>
        <dbReference type="SAM" id="MobiDB-lite"/>
    </source>
</evidence>
<feature type="region of interest" description="Disordered" evidence="1">
    <location>
        <begin position="243"/>
        <end position="268"/>
    </location>
</feature>
<dbReference type="GO" id="GO:0004197">
    <property type="term" value="F:cysteine-type endopeptidase activity"/>
    <property type="evidence" value="ECO:0007669"/>
    <property type="project" value="InterPro"/>
</dbReference>
<reference evidence="4" key="1">
    <citation type="submission" date="2021-01" db="EMBL/GenBank/DDBJ databases">
        <title>Whole genome shotgun sequence of Actinoplanes cyaneus NBRC 14990.</title>
        <authorList>
            <person name="Komaki H."/>
            <person name="Tamura T."/>
        </authorList>
    </citation>
    <scope>NUCLEOTIDE SEQUENCE</scope>
    <source>
        <strain evidence="4">NBRC 14990</strain>
    </source>
</reference>
<evidence type="ECO:0000256" key="2">
    <source>
        <dbReference type="SAM" id="Phobius"/>
    </source>
</evidence>
<dbReference type="RefSeq" id="WP_203743909.1">
    <property type="nucleotide sequence ID" value="NZ_BAAAUC010000001.1"/>
</dbReference>
<name>A0A919M8U8_9ACTN</name>
<feature type="transmembrane region" description="Helical" evidence="2">
    <location>
        <begin position="303"/>
        <end position="321"/>
    </location>
</feature>
<dbReference type="Pfam" id="PF00656">
    <property type="entry name" value="Peptidase_C14"/>
    <property type="match status" value="1"/>
</dbReference>
<dbReference type="InterPro" id="IPR029030">
    <property type="entry name" value="Caspase-like_dom_sf"/>
</dbReference>
<proteinExistence type="predicted"/>
<feature type="domain" description="Peptidase C14 caspase" evidence="3">
    <location>
        <begin position="16"/>
        <end position="218"/>
    </location>
</feature>
<dbReference type="NCBIfam" id="NF047832">
    <property type="entry name" value="caspase_w_EACC1"/>
    <property type="match status" value="1"/>
</dbReference>
<sequence length="323" mass="34722">MSLPDIAGSRVVLAGTATYRHGDYPPLPAVRNNLADLKTALTDHRLWGIPVANVRVVSDPQQTSEITEQLRQAAREATDTLIFYYAGHGFLSEKIPALYLTGRDSRKHSGSSALEYRYIREEVLESRARRKIVILDCCYSGNAHVVMSGDAALQDIKGAYVLTSSRRNEASTAPAEARHTAFTGALLEVLTSGVEYLKDREFLTVDEIFREVRAELARSGFGEPDRRDHGTVGDLTLVYNRAHQEAPRVPLTPPPAPRPPDRQAPSRRLAPRLWHPGPAVVSVLLGAAGGGVVAVAAGGVAGAVAGLTGAVLCYVTTALAGDR</sequence>
<keyword evidence="5" id="KW-1185">Reference proteome</keyword>
<dbReference type="Gene3D" id="3.40.50.1460">
    <property type="match status" value="1"/>
</dbReference>
<comment type="caution">
    <text evidence="4">The sequence shown here is derived from an EMBL/GenBank/DDBJ whole genome shotgun (WGS) entry which is preliminary data.</text>
</comment>
<keyword evidence="2" id="KW-0812">Transmembrane</keyword>
<keyword evidence="2" id="KW-1133">Transmembrane helix</keyword>
<dbReference type="Proteomes" id="UP000619479">
    <property type="component" value="Unassembled WGS sequence"/>
</dbReference>
<dbReference type="AlphaFoldDB" id="A0A919M8U8"/>
<organism evidence="4 5">
    <name type="scientific">Actinoplanes cyaneus</name>
    <dbReference type="NCBI Taxonomy" id="52696"/>
    <lineage>
        <taxon>Bacteria</taxon>
        <taxon>Bacillati</taxon>
        <taxon>Actinomycetota</taxon>
        <taxon>Actinomycetes</taxon>
        <taxon>Micromonosporales</taxon>
        <taxon>Micromonosporaceae</taxon>
        <taxon>Actinoplanes</taxon>
    </lineage>
</organism>
<evidence type="ECO:0000313" key="4">
    <source>
        <dbReference type="EMBL" id="GID66844.1"/>
    </source>
</evidence>